<evidence type="ECO:0000313" key="10">
    <source>
        <dbReference type="Proteomes" id="UP000177894"/>
    </source>
</evidence>
<dbReference type="GO" id="GO:0003735">
    <property type="term" value="F:structural constituent of ribosome"/>
    <property type="evidence" value="ECO:0007669"/>
    <property type="project" value="InterPro"/>
</dbReference>
<dbReference type="Gene3D" id="6.10.250.3130">
    <property type="match status" value="1"/>
</dbReference>
<evidence type="ECO:0000256" key="5">
    <source>
        <dbReference type="RuleBase" id="RU003919"/>
    </source>
</evidence>
<protein>
    <recommendedName>
        <fullName evidence="4">Small ribosomal subunit protein uS15</fullName>
    </recommendedName>
</protein>
<dbReference type="InterPro" id="IPR009068">
    <property type="entry name" value="uS15_NS1_RNA-bd_sf"/>
</dbReference>
<keyword evidence="4 6" id="KW-0699">rRNA-binding</keyword>
<comment type="subunit">
    <text evidence="3 4">Part of the 30S ribosomal subunit. Forms a bridge to the 50S subunit in the 70S ribosome, contacting the 23S rRNA.</text>
</comment>
<keyword evidence="10" id="KW-1185">Reference proteome</keyword>
<comment type="similarity">
    <text evidence="4 5">Belongs to the universal ribosomal protein uS15 family.</text>
</comment>
<evidence type="ECO:0000256" key="4">
    <source>
        <dbReference type="HAMAP-Rule" id="MF_01343"/>
    </source>
</evidence>
<dbReference type="RefSeq" id="WP_070970399.1">
    <property type="nucleotide sequence ID" value="NZ_CP017603.1"/>
</dbReference>
<sequence>MEKDKKQSIIGEYKTHDSDTGSPEVQIALLTERINHLNDHLKMHKKDHHSRRGLLKMVGKRRNLLNYVKEKNIERYRELIQKLGLRK</sequence>
<keyword evidence="4 6" id="KW-0694">RNA-binding</keyword>
<gene>
    <name evidence="4 9" type="primary">rpsO</name>
    <name evidence="8" type="ORF">BJL90_16295</name>
    <name evidence="9" type="ORF">CLFO_22090</name>
</gene>
<evidence type="ECO:0000256" key="7">
    <source>
        <dbReference type="SAM" id="MobiDB-lite"/>
    </source>
</evidence>
<proteinExistence type="inferred from homology"/>
<dbReference type="InterPro" id="IPR005290">
    <property type="entry name" value="Ribosomal_uS15_bac-type"/>
</dbReference>
<keyword evidence="2 4" id="KW-0687">Ribonucleoprotein</keyword>
<dbReference type="PANTHER" id="PTHR23321:SF26">
    <property type="entry name" value="SMALL RIBOSOMAL SUBUNIT PROTEIN US15M"/>
    <property type="match status" value="1"/>
</dbReference>
<dbReference type="Pfam" id="PF00312">
    <property type="entry name" value="Ribosomal_S15"/>
    <property type="match status" value="1"/>
</dbReference>
<reference evidence="9 11" key="2">
    <citation type="submission" date="2017-03" db="EMBL/GenBank/DDBJ databases">
        <title>Complete sequence of Clostridium formicaceticum DSM 92.</title>
        <authorList>
            <person name="Poehlein A."/>
            <person name="Karl M."/>
            <person name="Bengelsdorf F.R."/>
            <person name="Duerre P."/>
            <person name="Daniel R."/>
        </authorList>
    </citation>
    <scope>NUCLEOTIDE SEQUENCE [LARGE SCALE GENOMIC DNA]</scope>
    <source>
        <strain evidence="9 11">DSM 92</strain>
    </source>
</reference>
<dbReference type="InterPro" id="IPR000589">
    <property type="entry name" value="Ribosomal_uS15"/>
</dbReference>
<dbReference type="NCBIfam" id="TIGR00952">
    <property type="entry name" value="S15_bact"/>
    <property type="match status" value="1"/>
</dbReference>
<dbReference type="GO" id="GO:0019843">
    <property type="term" value="F:rRNA binding"/>
    <property type="evidence" value="ECO:0007669"/>
    <property type="project" value="UniProtKB-UniRule"/>
</dbReference>
<dbReference type="KEGG" id="cfm:BJL90_16295"/>
<evidence type="ECO:0000313" key="11">
    <source>
        <dbReference type="Proteomes" id="UP000192478"/>
    </source>
</evidence>
<dbReference type="HAMAP" id="MF_01343_B">
    <property type="entry name" value="Ribosomal_uS15_B"/>
    <property type="match status" value="1"/>
</dbReference>
<dbReference type="Gene3D" id="1.10.287.10">
    <property type="entry name" value="S15/NS1, RNA-binding"/>
    <property type="match status" value="1"/>
</dbReference>
<comment type="function">
    <text evidence="4 6">One of the primary rRNA binding proteins, it binds directly to 16S rRNA where it helps nucleate assembly of the platform of the 30S subunit by binding and bridging several RNA helices of the 16S rRNA.</text>
</comment>
<evidence type="ECO:0000256" key="6">
    <source>
        <dbReference type="RuleBase" id="RU004524"/>
    </source>
</evidence>
<dbReference type="AlphaFoldDB" id="A0AAC9WGG9"/>
<keyword evidence="1 4" id="KW-0689">Ribosomal protein</keyword>
<dbReference type="EMBL" id="CP020559">
    <property type="protein sequence ID" value="ARE87809.1"/>
    <property type="molecule type" value="Genomic_DNA"/>
</dbReference>
<evidence type="ECO:0000256" key="2">
    <source>
        <dbReference type="ARBA" id="ARBA00023274"/>
    </source>
</evidence>
<dbReference type="GO" id="GO:0022627">
    <property type="term" value="C:cytosolic small ribosomal subunit"/>
    <property type="evidence" value="ECO:0007669"/>
    <property type="project" value="TreeGrafter"/>
</dbReference>
<dbReference type="CDD" id="cd00353">
    <property type="entry name" value="Ribosomal_S15p_S13e"/>
    <property type="match status" value="1"/>
</dbReference>
<name>A0AAC9WGG9_9CLOT</name>
<comment type="function">
    <text evidence="4">Forms an intersubunit bridge (bridge B4) with the 23S rRNA of the 50S subunit in the ribosome.</text>
</comment>
<dbReference type="PANTHER" id="PTHR23321">
    <property type="entry name" value="RIBOSOMAL PROTEIN S15, BACTERIAL AND ORGANELLAR"/>
    <property type="match status" value="1"/>
</dbReference>
<evidence type="ECO:0000313" key="8">
    <source>
        <dbReference type="EMBL" id="AOY77270.1"/>
    </source>
</evidence>
<dbReference type="PROSITE" id="PS00362">
    <property type="entry name" value="RIBOSOMAL_S15"/>
    <property type="match status" value="1"/>
</dbReference>
<accession>A0AAC9WGG9</accession>
<dbReference type="EMBL" id="CP017603">
    <property type="protein sequence ID" value="AOY77270.1"/>
    <property type="molecule type" value="Genomic_DNA"/>
</dbReference>
<evidence type="ECO:0000256" key="3">
    <source>
        <dbReference type="ARBA" id="ARBA00064542"/>
    </source>
</evidence>
<dbReference type="Proteomes" id="UP000177894">
    <property type="component" value="Chromosome"/>
</dbReference>
<dbReference type="SMART" id="SM01387">
    <property type="entry name" value="Ribosomal_S15"/>
    <property type="match status" value="1"/>
</dbReference>
<feature type="region of interest" description="Disordered" evidence="7">
    <location>
        <begin position="1"/>
        <end position="22"/>
    </location>
</feature>
<dbReference type="GO" id="GO:0006412">
    <property type="term" value="P:translation"/>
    <property type="evidence" value="ECO:0007669"/>
    <property type="project" value="UniProtKB-UniRule"/>
</dbReference>
<dbReference type="Proteomes" id="UP000192478">
    <property type="component" value="Chromosome"/>
</dbReference>
<evidence type="ECO:0000256" key="1">
    <source>
        <dbReference type="ARBA" id="ARBA00022980"/>
    </source>
</evidence>
<dbReference type="SUPFAM" id="SSF47060">
    <property type="entry name" value="S15/NS1 RNA-binding domain"/>
    <property type="match status" value="1"/>
</dbReference>
<feature type="compositionally biased region" description="Basic and acidic residues" evidence="7">
    <location>
        <begin position="1"/>
        <end position="19"/>
    </location>
</feature>
<organism evidence="9 11">
    <name type="scientific">Clostridium formicaceticum</name>
    <dbReference type="NCBI Taxonomy" id="1497"/>
    <lineage>
        <taxon>Bacteria</taxon>
        <taxon>Bacillati</taxon>
        <taxon>Bacillota</taxon>
        <taxon>Clostridia</taxon>
        <taxon>Eubacteriales</taxon>
        <taxon>Clostridiaceae</taxon>
        <taxon>Clostridium</taxon>
    </lineage>
</organism>
<dbReference type="FunFam" id="1.10.287.10:FF:000002">
    <property type="entry name" value="30S ribosomal protein S15"/>
    <property type="match status" value="1"/>
</dbReference>
<reference evidence="8 10" key="1">
    <citation type="submission" date="2016-10" db="EMBL/GenBank/DDBJ databases">
        <title>Complete Genome Sequence of Acetogen Clostridium formicoaceticum ATCC 27076.</title>
        <authorList>
            <person name="Bao T."/>
            <person name="Cheng C."/>
            <person name="Zhao J."/>
            <person name="Yang S.-T."/>
            <person name="Wang J."/>
            <person name="Wang M."/>
        </authorList>
    </citation>
    <scope>NUCLEOTIDE SEQUENCE [LARGE SCALE GENOMIC DNA]</scope>
    <source>
        <strain evidence="8 10">ATCC 27076</strain>
    </source>
</reference>
<evidence type="ECO:0000313" key="9">
    <source>
        <dbReference type="EMBL" id="ARE87809.1"/>
    </source>
</evidence>